<feature type="region of interest" description="Disordered" evidence="1">
    <location>
        <begin position="1"/>
        <end position="23"/>
    </location>
</feature>
<keyword evidence="2" id="KW-1133">Transmembrane helix</keyword>
<feature type="compositionally biased region" description="Basic and acidic residues" evidence="1">
    <location>
        <begin position="49"/>
        <end position="59"/>
    </location>
</feature>
<proteinExistence type="predicted"/>
<dbReference type="RefSeq" id="WP_371951097.1">
    <property type="nucleotide sequence ID" value="NZ_JAXCEI010000008.1"/>
</dbReference>
<evidence type="ECO:0000313" key="3">
    <source>
        <dbReference type="EMBL" id="MFA1541040.1"/>
    </source>
</evidence>
<gene>
    <name evidence="3" type="ORF">SM611_19100</name>
</gene>
<organism evidence="3 4">
    <name type="scientific">Actinomadura monticuli</name>
    <dbReference type="NCBI Taxonomy" id="3097367"/>
    <lineage>
        <taxon>Bacteria</taxon>
        <taxon>Bacillati</taxon>
        <taxon>Actinomycetota</taxon>
        <taxon>Actinomycetes</taxon>
        <taxon>Streptosporangiales</taxon>
        <taxon>Thermomonosporaceae</taxon>
        <taxon>Actinomadura</taxon>
    </lineage>
</organism>
<feature type="region of interest" description="Disordered" evidence="1">
    <location>
        <begin position="47"/>
        <end position="125"/>
    </location>
</feature>
<accession>A0ABV4QCZ4</accession>
<protein>
    <submittedName>
        <fullName evidence="3">Uncharacterized protein</fullName>
    </submittedName>
</protein>
<sequence>MTGRHRGQPKDRAAEDEMDERAPRGRRVALIVGAFLVPVLAASVIAVGMRDEPARERPETAGTRVQNYAPATPESEPTFGTYVPPDSEPQAATRTPERRPAPVTKPRKTTAPTPSPSPTRVRRPCPAGWQDVWWMRRWCERHGYRER</sequence>
<feature type="compositionally biased region" description="Low complexity" evidence="1">
    <location>
        <begin position="101"/>
        <end position="112"/>
    </location>
</feature>
<dbReference type="Proteomes" id="UP001569963">
    <property type="component" value="Unassembled WGS sequence"/>
</dbReference>
<feature type="transmembrane region" description="Helical" evidence="2">
    <location>
        <begin position="28"/>
        <end position="49"/>
    </location>
</feature>
<evidence type="ECO:0000313" key="4">
    <source>
        <dbReference type="Proteomes" id="UP001569963"/>
    </source>
</evidence>
<evidence type="ECO:0000256" key="2">
    <source>
        <dbReference type="SAM" id="Phobius"/>
    </source>
</evidence>
<evidence type="ECO:0000256" key="1">
    <source>
        <dbReference type="SAM" id="MobiDB-lite"/>
    </source>
</evidence>
<name>A0ABV4QCZ4_9ACTN</name>
<dbReference type="EMBL" id="JAXCEI010000008">
    <property type="protein sequence ID" value="MFA1541040.1"/>
    <property type="molecule type" value="Genomic_DNA"/>
</dbReference>
<reference evidence="3 4" key="1">
    <citation type="submission" date="2023-11" db="EMBL/GenBank/DDBJ databases">
        <title>Actinomadura monticuli sp. nov., isolated from volcanic ash.</title>
        <authorList>
            <person name="Lee S.D."/>
            <person name="Yang H."/>
            <person name="Kim I.S."/>
        </authorList>
    </citation>
    <scope>NUCLEOTIDE SEQUENCE [LARGE SCALE GENOMIC DNA]</scope>
    <source>
        <strain evidence="3 4">DLS-62</strain>
    </source>
</reference>
<comment type="caution">
    <text evidence="3">The sequence shown here is derived from an EMBL/GenBank/DDBJ whole genome shotgun (WGS) entry which is preliminary data.</text>
</comment>
<feature type="compositionally biased region" description="Basic and acidic residues" evidence="1">
    <location>
        <begin position="8"/>
        <end position="23"/>
    </location>
</feature>
<keyword evidence="4" id="KW-1185">Reference proteome</keyword>
<keyword evidence="2" id="KW-0472">Membrane</keyword>
<keyword evidence="2" id="KW-0812">Transmembrane</keyword>